<proteinExistence type="predicted"/>
<dbReference type="EMBL" id="DF820457">
    <property type="protein sequence ID" value="GAK51189.1"/>
    <property type="molecule type" value="Genomic_DNA"/>
</dbReference>
<sequence>MVKQFDVIGIGANLIEQTVRVHRLPEQSEICAAQRYESIESGGVGNMLFGLNRFGLKVGYLGTLAGDAFGVQLTKGLVNAGIDISQCDMRPSAFSAWVWNMSDDAGRRFRVFSPNVLTKIDAARIASASYYLKSCRLLLLEICGIPLDACLLAAELVKAASIPVVTQLSLSRYDLLDTLRAGTLEQLNELLAFSDVFVTPLAIGRELTEKEKPAEVAAALRDQYVMPMVCLFDEQSGSVWADDDEIFHQPPFTIDSVDMTGYADAFGAGVTFGALRGWNIRETARFAQACAALHSTKPGIREAMPFETEARKFLEVQE</sequence>
<dbReference type="GO" id="GO:0005829">
    <property type="term" value="C:cytosol"/>
    <property type="evidence" value="ECO:0007669"/>
    <property type="project" value="TreeGrafter"/>
</dbReference>
<dbReference type="STRING" id="1499966.U14_02431"/>
<protein>
    <submittedName>
        <fullName evidence="4">Ribokinase</fullName>
    </submittedName>
</protein>
<dbReference type="InterPro" id="IPR029056">
    <property type="entry name" value="Ribokinase-like"/>
</dbReference>
<dbReference type="Proteomes" id="UP000030700">
    <property type="component" value="Unassembled WGS sequence"/>
</dbReference>
<evidence type="ECO:0000256" key="1">
    <source>
        <dbReference type="ARBA" id="ARBA00022679"/>
    </source>
</evidence>
<accession>A0A081BLC3</accession>
<reference evidence="4 5" key="1">
    <citation type="journal article" date="2015" name="PeerJ">
        <title>First genomic representation of candidate bacterial phylum KSB3 points to enhanced environmental sensing as a trigger of wastewater bulking.</title>
        <authorList>
            <person name="Sekiguchi Y."/>
            <person name="Ohashi A."/>
            <person name="Parks D.H."/>
            <person name="Yamauchi T."/>
            <person name="Tyson G.W."/>
            <person name="Hugenholtz P."/>
        </authorList>
    </citation>
    <scope>NUCLEOTIDE SEQUENCE [LARGE SCALE GENOMIC DNA]</scope>
</reference>
<dbReference type="HOGENOM" id="CLU_873357_0_0_0"/>
<evidence type="ECO:0000313" key="5">
    <source>
        <dbReference type="Proteomes" id="UP000030700"/>
    </source>
</evidence>
<dbReference type="PANTHER" id="PTHR10584:SF157">
    <property type="entry name" value="SULFOFRUCTOSE KINASE"/>
    <property type="match status" value="1"/>
</dbReference>
<keyword evidence="2 4" id="KW-0418">Kinase</keyword>
<dbReference type="SUPFAM" id="SSF53613">
    <property type="entry name" value="Ribokinase-like"/>
    <property type="match status" value="1"/>
</dbReference>
<dbReference type="GO" id="GO:0016301">
    <property type="term" value="F:kinase activity"/>
    <property type="evidence" value="ECO:0007669"/>
    <property type="project" value="UniProtKB-KW"/>
</dbReference>
<keyword evidence="1" id="KW-0808">Transferase</keyword>
<evidence type="ECO:0000313" key="4">
    <source>
        <dbReference type="EMBL" id="GAK51189.1"/>
    </source>
</evidence>
<feature type="domain" description="Carbohydrate kinase PfkB" evidence="3">
    <location>
        <begin position="33"/>
        <end position="305"/>
    </location>
</feature>
<organism evidence="4 5">
    <name type="scientific">Candidatus Moduliflexus flocculans</name>
    <dbReference type="NCBI Taxonomy" id="1499966"/>
    <lineage>
        <taxon>Bacteria</taxon>
        <taxon>Candidatus Moduliflexota</taxon>
        <taxon>Candidatus Moduliflexia</taxon>
        <taxon>Candidatus Moduliflexales</taxon>
        <taxon>Candidatus Moduliflexaceae</taxon>
    </lineage>
</organism>
<dbReference type="Gene3D" id="3.40.1190.20">
    <property type="match status" value="1"/>
</dbReference>
<dbReference type="PANTHER" id="PTHR10584">
    <property type="entry name" value="SUGAR KINASE"/>
    <property type="match status" value="1"/>
</dbReference>
<keyword evidence="5" id="KW-1185">Reference proteome</keyword>
<dbReference type="AlphaFoldDB" id="A0A081BLC3"/>
<evidence type="ECO:0000259" key="3">
    <source>
        <dbReference type="Pfam" id="PF00294"/>
    </source>
</evidence>
<evidence type="ECO:0000256" key="2">
    <source>
        <dbReference type="ARBA" id="ARBA00022777"/>
    </source>
</evidence>
<gene>
    <name evidence="4" type="ORF">U14_02431</name>
</gene>
<name>A0A081BLC3_9BACT</name>
<dbReference type="Pfam" id="PF00294">
    <property type="entry name" value="PfkB"/>
    <property type="match status" value="1"/>
</dbReference>
<dbReference type="InterPro" id="IPR011611">
    <property type="entry name" value="PfkB_dom"/>
</dbReference>